<evidence type="ECO:0000313" key="3">
    <source>
        <dbReference type="Proteomes" id="UP000198757"/>
    </source>
</evidence>
<dbReference type="Pfam" id="PF01850">
    <property type="entry name" value="PIN"/>
    <property type="match status" value="1"/>
</dbReference>
<dbReference type="AlphaFoldDB" id="A0A1G7AN26"/>
<evidence type="ECO:0000259" key="1">
    <source>
        <dbReference type="Pfam" id="PF01850"/>
    </source>
</evidence>
<dbReference type="Proteomes" id="UP000198757">
    <property type="component" value="Unassembled WGS sequence"/>
</dbReference>
<dbReference type="InterPro" id="IPR029060">
    <property type="entry name" value="PIN-like_dom_sf"/>
</dbReference>
<dbReference type="STRING" id="1285928.SAMN04487894_1244"/>
<gene>
    <name evidence="2" type="ORF">SAMN04487894_1244</name>
</gene>
<dbReference type="EMBL" id="FMZO01000024">
    <property type="protein sequence ID" value="SDE15415.1"/>
    <property type="molecule type" value="Genomic_DNA"/>
</dbReference>
<dbReference type="CDD" id="cd18738">
    <property type="entry name" value="PIN_VapC4-5_FitB-like"/>
    <property type="match status" value="1"/>
</dbReference>
<organism evidence="2 3">
    <name type="scientific">Niabella drilacis (strain DSM 25811 / CCM 8410 / CCUG 62505 / LMG 26954 / E90)</name>
    <dbReference type="NCBI Taxonomy" id="1285928"/>
    <lineage>
        <taxon>Bacteria</taxon>
        <taxon>Pseudomonadati</taxon>
        <taxon>Bacteroidota</taxon>
        <taxon>Chitinophagia</taxon>
        <taxon>Chitinophagales</taxon>
        <taxon>Chitinophagaceae</taxon>
        <taxon>Niabella</taxon>
    </lineage>
</organism>
<reference evidence="3" key="1">
    <citation type="submission" date="2016-10" db="EMBL/GenBank/DDBJ databases">
        <authorList>
            <person name="Varghese N."/>
            <person name="Submissions S."/>
        </authorList>
    </citation>
    <scope>NUCLEOTIDE SEQUENCE [LARGE SCALE GENOMIC DNA]</scope>
    <source>
        <strain evidence="3">DSM 25811 / CCM 8410 / LMG 26954 / E90</strain>
    </source>
</reference>
<sequence>MELLAWRNASVEELAMLEAFIKNTILYNLEEPVILKSIEIRKLHSIKLPDAIIAATALVNNYTLVTRNTADFKNIEGLKMTNPW</sequence>
<proteinExistence type="predicted"/>
<accession>A0A1G7AN26</accession>
<dbReference type="InterPro" id="IPR002716">
    <property type="entry name" value="PIN_dom"/>
</dbReference>
<dbReference type="Gene3D" id="3.40.50.1010">
    <property type="entry name" value="5'-nuclease"/>
    <property type="match status" value="1"/>
</dbReference>
<protein>
    <submittedName>
        <fullName evidence="2">PIN domain-containing protein</fullName>
    </submittedName>
</protein>
<keyword evidence="3" id="KW-1185">Reference proteome</keyword>
<evidence type="ECO:0000313" key="2">
    <source>
        <dbReference type="EMBL" id="SDE15415.1"/>
    </source>
</evidence>
<name>A0A1G7AN26_NIADE</name>
<dbReference type="SUPFAM" id="SSF88723">
    <property type="entry name" value="PIN domain-like"/>
    <property type="match status" value="1"/>
</dbReference>
<feature type="domain" description="PIN" evidence="1">
    <location>
        <begin position="17"/>
        <end position="76"/>
    </location>
</feature>